<reference evidence="3 4" key="1">
    <citation type="submission" date="2018-11" db="EMBL/GenBank/DDBJ databases">
        <title>Draft genome sequence of Ferruginibacter sp. BO-59.</title>
        <authorList>
            <person name="Im W.T."/>
        </authorList>
    </citation>
    <scope>NUCLEOTIDE SEQUENCE [LARGE SCALE GENOMIC DNA]</scope>
    <source>
        <strain evidence="3 4">BO-59</strain>
    </source>
</reference>
<dbReference type="InterPro" id="IPR051532">
    <property type="entry name" value="Ester_Hydrolysis_Enzymes"/>
</dbReference>
<evidence type="ECO:0000313" key="3">
    <source>
        <dbReference type="EMBL" id="RNI35315.1"/>
    </source>
</evidence>
<dbReference type="Gene3D" id="3.40.50.1110">
    <property type="entry name" value="SGNH hydrolase"/>
    <property type="match status" value="1"/>
</dbReference>
<keyword evidence="4" id="KW-1185">Reference proteome</keyword>
<feature type="transmembrane region" description="Helical" evidence="1">
    <location>
        <begin position="52"/>
        <end position="69"/>
    </location>
</feature>
<protein>
    <submittedName>
        <fullName evidence="3">SGNH/GDSL hydrolase family protein</fullName>
    </submittedName>
</protein>
<dbReference type="GO" id="GO:0016788">
    <property type="term" value="F:hydrolase activity, acting on ester bonds"/>
    <property type="evidence" value="ECO:0007669"/>
    <property type="project" value="UniProtKB-ARBA"/>
</dbReference>
<keyword evidence="1" id="KW-1133">Transmembrane helix</keyword>
<keyword evidence="3" id="KW-0378">Hydrolase</keyword>
<dbReference type="EMBL" id="RJJR01000011">
    <property type="protein sequence ID" value="RNI35315.1"/>
    <property type="molecule type" value="Genomic_DNA"/>
</dbReference>
<proteinExistence type="predicted"/>
<accession>A0A3M9ND29</accession>
<dbReference type="Proteomes" id="UP000267223">
    <property type="component" value="Unassembled WGS sequence"/>
</dbReference>
<name>A0A3M9ND29_9BACT</name>
<dbReference type="InterPro" id="IPR013830">
    <property type="entry name" value="SGNH_hydro"/>
</dbReference>
<gene>
    <name evidence="3" type="ORF">EFY79_13785</name>
</gene>
<comment type="caution">
    <text evidence="3">The sequence shown here is derived from an EMBL/GenBank/DDBJ whole genome shotgun (WGS) entry which is preliminary data.</text>
</comment>
<sequence length="262" mass="29787">MVEKYIDYQKYHAKEEQAMHGMGIGRSALSPQIIQNGYKRIINKLTRMKGKFLYPLIFASSVLLALMAFKKVNRQIVCFGDSITYGAQVDGHSWVYFLSGDHPGIDFINAGRSGRKTADKKELLPVLEKYPKADDYLIFLGVNDLKNGNDSMVNSCVENMRWMINEIKKVNHNGAIVILAPCDINLKTMNDINRKKEYNKNTKRSLYKLAKRYKELAAEQQISFISLLHTVSKPNYADGLHPDIAGQKEIAKAVWKGLKNLK</sequence>
<dbReference type="Pfam" id="PF13472">
    <property type="entry name" value="Lipase_GDSL_2"/>
    <property type="match status" value="1"/>
</dbReference>
<dbReference type="InterPro" id="IPR036514">
    <property type="entry name" value="SGNH_hydro_sf"/>
</dbReference>
<dbReference type="CDD" id="cd00229">
    <property type="entry name" value="SGNH_hydrolase"/>
    <property type="match status" value="1"/>
</dbReference>
<evidence type="ECO:0000313" key="4">
    <source>
        <dbReference type="Proteomes" id="UP000267223"/>
    </source>
</evidence>
<feature type="domain" description="SGNH hydrolase-type esterase" evidence="2">
    <location>
        <begin position="78"/>
        <end position="248"/>
    </location>
</feature>
<dbReference type="AlphaFoldDB" id="A0A3M9ND29"/>
<dbReference type="PANTHER" id="PTHR30383">
    <property type="entry name" value="THIOESTERASE 1/PROTEASE 1/LYSOPHOSPHOLIPASE L1"/>
    <property type="match status" value="1"/>
</dbReference>
<evidence type="ECO:0000259" key="2">
    <source>
        <dbReference type="Pfam" id="PF13472"/>
    </source>
</evidence>
<keyword evidence="1" id="KW-0812">Transmembrane</keyword>
<dbReference type="SUPFAM" id="SSF52266">
    <property type="entry name" value="SGNH hydrolase"/>
    <property type="match status" value="1"/>
</dbReference>
<keyword evidence="1" id="KW-0472">Membrane</keyword>
<organism evidence="3 4">
    <name type="scientific">Hanamia caeni</name>
    <dbReference type="NCBI Taxonomy" id="2294116"/>
    <lineage>
        <taxon>Bacteria</taxon>
        <taxon>Pseudomonadati</taxon>
        <taxon>Bacteroidota</taxon>
        <taxon>Chitinophagia</taxon>
        <taxon>Chitinophagales</taxon>
        <taxon>Chitinophagaceae</taxon>
        <taxon>Hanamia</taxon>
    </lineage>
</organism>
<evidence type="ECO:0000256" key="1">
    <source>
        <dbReference type="SAM" id="Phobius"/>
    </source>
</evidence>